<evidence type="ECO:0000256" key="2">
    <source>
        <dbReference type="SAM" id="Phobius"/>
    </source>
</evidence>
<dbReference type="InParanoid" id="A0A0C3NQJ4"/>
<reference evidence="4" key="2">
    <citation type="submission" date="2015-01" db="EMBL/GenBank/DDBJ databases">
        <title>Evolutionary Origins and Diversification of the Mycorrhizal Mutualists.</title>
        <authorList>
            <consortium name="DOE Joint Genome Institute"/>
            <consortium name="Mycorrhizal Genomics Consortium"/>
            <person name="Kohler A."/>
            <person name="Kuo A."/>
            <person name="Nagy L.G."/>
            <person name="Floudas D."/>
            <person name="Copeland A."/>
            <person name="Barry K.W."/>
            <person name="Cichocki N."/>
            <person name="Veneault-Fourrey C."/>
            <person name="LaButti K."/>
            <person name="Lindquist E.A."/>
            <person name="Lipzen A."/>
            <person name="Lundell T."/>
            <person name="Morin E."/>
            <person name="Murat C."/>
            <person name="Riley R."/>
            <person name="Ohm R."/>
            <person name="Sun H."/>
            <person name="Tunlid A."/>
            <person name="Henrissat B."/>
            <person name="Grigoriev I.V."/>
            <person name="Hibbett D.S."/>
            <person name="Martin F."/>
        </authorList>
    </citation>
    <scope>NUCLEOTIDE SEQUENCE [LARGE SCALE GENOMIC DNA]</scope>
    <source>
        <strain evidence="4">Marx 270</strain>
    </source>
</reference>
<organism evidence="3 4">
    <name type="scientific">Pisolithus tinctorius Marx 270</name>
    <dbReference type="NCBI Taxonomy" id="870435"/>
    <lineage>
        <taxon>Eukaryota</taxon>
        <taxon>Fungi</taxon>
        <taxon>Dikarya</taxon>
        <taxon>Basidiomycota</taxon>
        <taxon>Agaricomycotina</taxon>
        <taxon>Agaricomycetes</taxon>
        <taxon>Agaricomycetidae</taxon>
        <taxon>Boletales</taxon>
        <taxon>Sclerodermatineae</taxon>
        <taxon>Pisolithaceae</taxon>
        <taxon>Pisolithus</taxon>
    </lineage>
</organism>
<dbReference type="Proteomes" id="UP000054217">
    <property type="component" value="Unassembled WGS sequence"/>
</dbReference>
<feature type="region of interest" description="Disordered" evidence="1">
    <location>
        <begin position="130"/>
        <end position="155"/>
    </location>
</feature>
<dbReference type="EMBL" id="KN832027">
    <property type="protein sequence ID" value="KIN97578.1"/>
    <property type="molecule type" value="Genomic_DNA"/>
</dbReference>
<evidence type="ECO:0000313" key="4">
    <source>
        <dbReference type="Proteomes" id="UP000054217"/>
    </source>
</evidence>
<dbReference type="OrthoDB" id="2709875at2759"/>
<proteinExistence type="predicted"/>
<keyword evidence="2" id="KW-0812">Transmembrane</keyword>
<keyword evidence="2" id="KW-0472">Membrane</keyword>
<name>A0A0C3NQJ4_PISTI</name>
<evidence type="ECO:0000313" key="3">
    <source>
        <dbReference type="EMBL" id="KIN97578.1"/>
    </source>
</evidence>
<feature type="region of interest" description="Disordered" evidence="1">
    <location>
        <begin position="251"/>
        <end position="270"/>
    </location>
</feature>
<reference evidence="3 4" key="1">
    <citation type="submission" date="2014-04" db="EMBL/GenBank/DDBJ databases">
        <authorList>
            <consortium name="DOE Joint Genome Institute"/>
            <person name="Kuo A."/>
            <person name="Kohler A."/>
            <person name="Costa M.D."/>
            <person name="Nagy L.G."/>
            <person name="Floudas D."/>
            <person name="Copeland A."/>
            <person name="Barry K.W."/>
            <person name="Cichocki N."/>
            <person name="Veneault-Fourrey C."/>
            <person name="LaButti K."/>
            <person name="Lindquist E.A."/>
            <person name="Lipzen A."/>
            <person name="Lundell T."/>
            <person name="Morin E."/>
            <person name="Murat C."/>
            <person name="Sun H."/>
            <person name="Tunlid A."/>
            <person name="Henrissat B."/>
            <person name="Grigoriev I.V."/>
            <person name="Hibbett D.S."/>
            <person name="Martin F."/>
            <person name="Nordberg H.P."/>
            <person name="Cantor M.N."/>
            <person name="Hua S.X."/>
        </authorList>
    </citation>
    <scope>NUCLEOTIDE SEQUENCE [LARGE SCALE GENOMIC DNA]</scope>
    <source>
        <strain evidence="3 4">Marx 270</strain>
    </source>
</reference>
<accession>A0A0C3NQJ4</accession>
<gene>
    <name evidence="3" type="ORF">M404DRAFT_32191</name>
</gene>
<evidence type="ECO:0000256" key="1">
    <source>
        <dbReference type="SAM" id="MobiDB-lite"/>
    </source>
</evidence>
<sequence>MAVRRKRSAMKTTELERSKFCFGPMIVYLHLRYSREVRCLQQTTVAVRGTTTTLLSADKRPYEIGSAVRWDWGARSADTEPYGSKVHFDFETLYLHLRYSRENGYTRRHPSYIQATAILGATAVYEERQTRSSRLELQQRSSKIRDPTDMGTERDSPSLYFSRATFYSQIGYSRIDDDFEETTYQPTERQVRRLQNATRNKFEATLWNCTQDLIRIAAQQRDSKLRLDIRYDDVEEGMRLYTALQRISKSQQDARHAESSETMPAGLNGPKFGNTGFYKALRNLQQTTIEVRQDEREDYRSSYDSNRRGYDIQRAWIWSQAAQVFIFVSQILTYGHMILE</sequence>
<protein>
    <submittedName>
        <fullName evidence="3">Uncharacterized protein</fullName>
    </submittedName>
</protein>
<keyword evidence="4" id="KW-1185">Reference proteome</keyword>
<keyword evidence="2" id="KW-1133">Transmembrane helix</keyword>
<feature type="compositionally biased region" description="Basic and acidic residues" evidence="1">
    <location>
        <begin position="143"/>
        <end position="155"/>
    </location>
</feature>
<dbReference type="AlphaFoldDB" id="A0A0C3NQJ4"/>
<dbReference type="HOGENOM" id="CLU_816665_0_0_1"/>
<feature type="transmembrane region" description="Helical" evidence="2">
    <location>
        <begin position="315"/>
        <end position="339"/>
    </location>
</feature>